<name>A0A8C6EV16_MARMA</name>
<protein>
    <submittedName>
        <fullName evidence="2">Uncharacterized protein</fullName>
    </submittedName>
</protein>
<reference evidence="2" key="2">
    <citation type="submission" date="2025-09" db="UniProtKB">
        <authorList>
            <consortium name="Ensembl"/>
        </authorList>
    </citation>
    <scope>IDENTIFICATION</scope>
</reference>
<evidence type="ECO:0000256" key="1">
    <source>
        <dbReference type="SAM" id="SignalP"/>
    </source>
</evidence>
<dbReference type="Proteomes" id="UP000694407">
    <property type="component" value="Unplaced"/>
</dbReference>
<keyword evidence="3" id="KW-1185">Reference proteome</keyword>
<feature type="signal peptide" evidence="1">
    <location>
        <begin position="1"/>
        <end position="19"/>
    </location>
</feature>
<reference evidence="2" key="1">
    <citation type="submission" date="2025-08" db="UniProtKB">
        <authorList>
            <consortium name="Ensembl"/>
        </authorList>
    </citation>
    <scope>IDENTIFICATION</scope>
</reference>
<keyword evidence="1" id="KW-0732">Signal</keyword>
<proteinExistence type="predicted"/>
<sequence>MLKALLIFWGAPAPRQIFSTECWCCYSRGRPLCLASWVGSVILLQKLHPSLPNPLFAEPVVSLTCLALCETRSSPSLSVIPGYFYPQLEPRCFLGDPGDATPNALSSDCAPRSNFLLPSVAQRQTKLSSCTAPGLDCSSRHWSSREGRESVLS</sequence>
<dbReference type="Ensembl" id="ENSMMMT00000020497.1">
    <property type="protein sequence ID" value="ENSMMMP00000018028.1"/>
    <property type="gene ID" value="ENSMMMG00000015994.1"/>
</dbReference>
<organism evidence="2 3">
    <name type="scientific">Marmota marmota marmota</name>
    <name type="common">Alpine marmot</name>
    <dbReference type="NCBI Taxonomy" id="9994"/>
    <lineage>
        <taxon>Eukaryota</taxon>
        <taxon>Metazoa</taxon>
        <taxon>Chordata</taxon>
        <taxon>Craniata</taxon>
        <taxon>Vertebrata</taxon>
        <taxon>Euteleostomi</taxon>
        <taxon>Mammalia</taxon>
        <taxon>Eutheria</taxon>
        <taxon>Euarchontoglires</taxon>
        <taxon>Glires</taxon>
        <taxon>Rodentia</taxon>
        <taxon>Sciuromorpha</taxon>
        <taxon>Sciuridae</taxon>
        <taxon>Xerinae</taxon>
        <taxon>Marmotini</taxon>
        <taxon>Marmota</taxon>
    </lineage>
</organism>
<dbReference type="AlphaFoldDB" id="A0A8C6EV16"/>
<feature type="chain" id="PRO_5034175826" evidence="1">
    <location>
        <begin position="20"/>
        <end position="153"/>
    </location>
</feature>
<accession>A0A8C6EV16</accession>
<evidence type="ECO:0000313" key="2">
    <source>
        <dbReference type="Ensembl" id="ENSMMMP00000018028.1"/>
    </source>
</evidence>
<evidence type="ECO:0000313" key="3">
    <source>
        <dbReference type="Proteomes" id="UP000694407"/>
    </source>
</evidence>